<evidence type="ECO:0000259" key="2">
    <source>
        <dbReference type="Pfam" id="PF06580"/>
    </source>
</evidence>
<protein>
    <submittedName>
        <fullName evidence="3">Histidine kinase</fullName>
    </submittedName>
</protein>
<evidence type="ECO:0000256" key="1">
    <source>
        <dbReference type="SAM" id="Phobius"/>
    </source>
</evidence>
<sequence>MKKAVILFLHLGYWIIFLLLLAFIFTLLRPAINNTKPLAWNPVVFRNWMMVMSGFAVLPGIVSFYMFYTFLFNRFFIRRRVIAFLLGGVLTVLGTAVGGVFYMALLMRHLRYPFAGTLRAYIEVIVVIAFGALLNGIIGLVIKGFVTSYGDIRVKEELNRKNFEVELALVKSQLSPHFLFNTINNIDVLIGIDAARASAYLNKLSDIMRFMLYETKTELIPLEEELAYIEKYIDLQKIRTANPDYIRFRVQGRAPGLLVPPMLFIPFIENAFKHAVPRKTGCGIAIELELKQDKIIFVCKNETAVARQSPTEPGGLGNGLIEKRLDLLYPGRHRLTVHKTDDQYTVTLILHPHEH</sequence>
<feature type="domain" description="Signal transduction histidine kinase internal region" evidence="2">
    <location>
        <begin position="166"/>
        <end position="241"/>
    </location>
</feature>
<evidence type="ECO:0000313" key="3">
    <source>
        <dbReference type="EMBL" id="PSK87404.1"/>
    </source>
</evidence>
<gene>
    <name evidence="3" type="ORF">B0I18_1174</name>
</gene>
<dbReference type="InterPro" id="IPR050640">
    <property type="entry name" value="Bact_2-comp_sensor_kinase"/>
</dbReference>
<organism evidence="3 4">
    <name type="scientific">Taibaiella chishuiensis</name>
    <dbReference type="NCBI Taxonomy" id="1434707"/>
    <lineage>
        <taxon>Bacteria</taxon>
        <taxon>Pseudomonadati</taxon>
        <taxon>Bacteroidota</taxon>
        <taxon>Chitinophagia</taxon>
        <taxon>Chitinophagales</taxon>
        <taxon>Chitinophagaceae</taxon>
        <taxon>Taibaiella</taxon>
    </lineage>
</organism>
<feature type="transmembrane region" description="Helical" evidence="1">
    <location>
        <begin position="7"/>
        <end position="28"/>
    </location>
</feature>
<dbReference type="GO" id="GO:0000155">
    <property type="term" value="F:phosphorelay sensor kinase activity"/>
    <property type="evidence" value="ECO:0007669"/>
    <property type="project" value="InterPro"/>
</dbReference>
<dbReference type="EMBL" id="PYGD01000017">
    <property type="protein sequence ID" value="PSK87404.1"/>
    <property type="molecule type" value="Genomic_DNA"/>
</dbReference>
<accession>A0A2P8CR09</accession>
<dbReference type="GO" id="GO:0016020">
    <property type="term" value="C:membrane"/>
    <property type="evidence" value="ECO:0007669"/>
    <property type="project" value="InterPro"/>
</dbReference>
<keyword evidence="3" id="KW-0808">Transferase</keyword>
<feature type="transmembrane region" description="Helical" evidence="1">
    <location>
        <begin position="83"/>
        <end position="104"/>
    </location>
</feature>
<dbReference type="PANTHER" id="PTHR34220:SF7">
    <property type="entry name" value="SENSOR HISTIDINE KINASE YPDA"/>
    <property type="match status" value="1"/>
</dbReference>
<comment type="caution">
    <text evidence="3">The sequence shown here is derived from an EMBL/GenBank/DDBJ whole genome shotgun (WGS) entry which is preliminary data.</text>
</comment>
<evidence type="ECO:0000313" key="4">
    <source>
        <dbReference type="Proteomes" id="UP000240572"/>
    </source>
</evidence>
<dbReference type="OrthoDB" id="9792992at2"/>
<keyword evidence="1" id="KW-1133">Transmembrane helix</keyword>
<dbReference type="AlphaFoldDB" id="A0A2P8CR09"/>
<feature type="transmembrane region" description="Helical" evidence="1">
    <location>
        <begin position="48"/>
        <end position="71"/>
    </location>
</feature>
<dbReference type="RefSeq" id="WP_106525414.1">
    <property type="nucleotide sequence ID" value="NZ_PYGD01000017.1"/>
</dbReference>
<keyword evidence="1" id="KW-0472">Membrane</keyword>
<dbReference type="PANTHER" id="PTHR34220">
    <property type="entry name" value="SENSOR HISTIDINE KINASE YPDA"/>
    <property type="match status" value="1"/>
</dbReference>
<proteinExistence type="predicted"/>
<keyword evidence="1" id="KW-0812">Transmembrane</keyword>
<dbReference type="InterPro" id="IPR010559">
    <property type="entry name" value="Sig_transdc_His_kin_internal"/>
</dbReference>
<dbReference type="Pfam" id="PF06580">
    <property type="entry name" value="His_kinase"/>
    <property type="match status" value="1"/>
</dbReference>
<dbReference type="Proteomes" id="UP000240572">
    <property type="component" value="Unassembled WGS sequence"/>
</dbReference>
<feature type="transmembrane region" description="Helical" evidence="1">
    <location>
        <begin position="124"/>
        <end position="146"/>
    </location>
</feature>
<name>A0A2P8CR09_9BACT</name>
<keyword evidence="4" id="KW-1185">Reference proteome</keyword>
<keyword evidence="3" id="KW-0418">Kinase</keyword>
<reference evidence="3 4" key="1">
    <citation type="submission" date="2018-03" db="EMBL/GenBank/DDBJ databases">
        <title>Genomic Encyclopedia of Type Strains, Phase III (KMG-III): the genomes of soil and plant-associated and newly described type strains.</title>
        <authorList>
            <person name="Whitman W."/>
        </authorList>
    </citation>
    <scope>NUCLEOTIDE SEQUENCE [LARGE SCALE GENOMIC DNA]</scope>
    <source>
        <strain evidence="3 4">CGMCC 1.12700</strain>
    </source>
</reference>